<evidence type="ECO:0000256" key="2">
    <source>
        <dbReference type="ARBA" id="ARBA00023125"/>
    </source>
</evidence>
<dbReference type="Gene3D" id="1.10.10.10">
    <property type="entry name" value="Winged helix-like DNA-binding domain superfamily/Winged helix DNA-binding domain"/>
    <property type="match status" value="1"/>
</dbReference>
<gene>
    <name evidence="5" type="ORF">GCM10009836_41150</name>
</gene>
<keyword evidence="1" id="KW-0805">Transcription regulation</keyword>
<dbReference type="Gene3D" id="1.25.40.10">
    <property type="entry name" value="Tetratricopeptide repeat domain"/>
    <property type="match status" value="1"/>
</dbReference>
<dbReference type="SMART" id="SM00421">
    <property type="entry name" value="HTH_LUXR"/>
    <property type="match status" value="1"/>
</dbReference>
<organism evidence="5 6">
    <name type="scientific">Pseudonocardia ailaonensis</name>
    <dbReference type="NCBI Taxonomy" id="367279"/>
    <lineage>
        <taxon>Bacteria</taxon>
        <taxon>Bacillati</taxon>
        <taxon>Actinomycetota</taxon>
        <taxon>Actinomycetes</taxon>
        <taxon>Pseudonocardiales</taxon>
        <taxon>Pseudonocardiaceae</taxon>
        <taxon>Pseudonocardia</taxon>
    </lineage>
</organism>
<dbReference type="PRINTS" id="PR00038">
    <property type="entry name" value="HTHLUXR"/>
</dbReference>
<protein>
    <recommendedName>
        <fullName evidence="4">HTH luxR-type domain-containing protein</fullName>
    </recommendedName>
</protein>
<dbReference type="InterPro" id="IPR016032">
    <property type="entry name" value="Sig_transdc_resp-reg_C-effctor"/>
</dbReference>
<sequence>MPLWRDAGRPADAAALALRLARRDAARGALRTADALLEDALLRSPDVPDVLRERVRILTLVGRAQEALDLGAAALDGLAGDAHADLCLELARTAVAAARWGDATRFVERAGRPADPRSAVLLADAAFGEGRVDDAAALAARAVVAAERAGEPAALCEALGVVARTSWRVDLAATEAAFRRAAQVAAEHGLTPWRVTALAGAGMMEALDPGDAPTLELARTLARDTGMLGQLAASDLIVADVVLLRDGPEAATPHALRALESARTLRLPGVADAAAGQAATCRAGAADRAGCERLIAEMRDPNLGLRALGAFALGLSSLVEHDLRSAAACFDPVVDLVLEHRATPLLAPVGAWLLVRTALDGQDGARARLTEHPKGMTTPNRAAVRYADAVTAGRAGRGAEAVAALAEADALLAARPWWRRLLRLTVLDSAVRDGWGDPVPELRADLAAHEAAGAVHQARTCRDLLRAAGAPARRATGAPVAPHLRALGVTGREAEVLALVARGMTNAQIAERLVLSRRTVETHVANLLAKSGAPGRRELGALAAEPP</sequence>
<keyword evidence="2" id="KW-0238">DNA-binding</keyword>
<dbReference type="PANTHER" id="PTHR43214:SF24">
    <property type="entry name" value="TRANSCRIPTIONAL REGULATORY PROTEIN NARL-RELATED"/>
    <property type="match status" value="1"/>
</dbReference>
<dbReference type="PROSITE" id="PS50043">
    <property type="entry name" value="HTH_LUXR_2"/>
    <property type="match status" value="1"/>
</dbReference>
<dbReference type="PROSITE" id="PS00622">
    <property type="entry name" value="HTH_LUXR_1"/>
    <property type="match status" value="1"/>
</dbReference>
<keyword evidence="6" id="KW-1185">Reference proteome</keyword>
<dbReference type="CDD" id="cd06170">
    <property type="entry name" value="LuxR_C_like"/>
    <property type="match status" value="1"/>
</dbReference>
<evidence type="ECO:0000256" key="1">
    <source>
        <dbReference type="ARBA" id="ARBA00023015"/>
    </source>
</evidence>
<feature type="domain" description="HTH luxR-type" evidence="4">
    <location>
        <begin position="482"/>
        <end position="547"/>
    </location>
</feature>
<dbReference type="Proteomes" id="UP001500449">
    <property type="component" value="Unassembled WGS sequence"/>
</dbReference>
<dbReference type="EMBL" id="BAAAQK010000012">
    <property type="protein sequence ID" value="GAA1856651.1"/>
    <property type="molecule type" value="Genomic_DNA"/>
</dbReference>
<accession>A0ABN2N8P7</accession>
<dbReference type="InterPro" id="IPR036388">
    <property type="entry name" value="WH-like_DNA-bd_sf"/>
</dbReference>
<dbReference type="PANTHER" id="PTHR43214">
    <property type="entry name" value="TWO-COMPONENT RESPONSE REGULATOR"/>
    <property type="match status" value="1"/>
</dbReference>
<dbReference type="Pfam" id="PF00196">
    <property type="entry name" value="GerE"/>
    <property type="match status" value="1"/>
</dbReference>
<comment type="caution">
    <text evidence="5">The sequence shown here is derived from an EMBL/GenBank/DDBJ whole genome shotgun (WGS) entry which is preliminary data.</text>
</comment>
<keyword evidence="3" id="KW-0804">Transcription</keyword>
<name>A0ABN2N8P7_9PSEU</name>
<evidence type="ECO:0000313" key="5">
    <source>
        <dbReference type="EMBL" id="GAA1856651.1"/>
    </source>
</evidence>
<evidence type="ECO:0000259" key="4">
    <source>
        <dbReference type="PROSITE" id="PS50043"/>
    </source>
</evidence>
<dbReference type="InterPro" id="IPR011990">
    <property type="entry name" value="TPR-like_helical_dom_sf"/>
</dbReference>
<proteinExistence type="predicted"/>
<dbReference type="InterPro" id="IPR000792">
    <property type="entry name" value="Tscrpt_reg_LuxR_C"/>
</dbReference>
<evidence type="ECO:0000313" key="6">
    <source>
        <dbReference type="Proteomes" id="UP001500449"/>
    </source>
</evidence>
<dbReference type="InterPro" id="IPR039420">
    <property type="entry name" value="WalR-like"/>
</dbReference>
<reference evidence="5 6" key="1">
    <citation type="journal article" date="2019" name="Int. J. Syst. Evol. Microbiol.">
        <title>The Global Catalogue of Microorganisms (GCM) 10K type strain sequencing project: providing services to taxonomists for standard genome sequencing and annotation.</title>
        <authorList>
            <consortium name="The Broad Institute Genomics Platform"/>
            <consortium name="The Broad Institute Genome Sequencing Center for Infectious Disease"/>
            <person name="Wu L."/>
            <person name="Ma J."/>
        </authorList>
    </citation>
    <scope>NUCLEOTIDE SEQUENCE [LARGE SCALE GENOMIC DNA]</scope>
    <source>
        <strain evidence="5 6">JCM 16009</strain>
    </source>
</reference>
<evidence type="ECO:0000256" key="3">
    <source>
        <dbReference type="ARBA" id="ARBA00023163"/>
    </source>
</evidence>
<dbReference type="SUPFAM" id="SSF46894">
    <property type="entry name" value="C-terminal effector domain of the bipartite response regulators"/>
    <property type="match status" value="1"/>
</dbReference>